<dbReference type="EMBL" id="HBUE01049562">
    <property type="protein sequence ID" value="CAG6463766.1"/>
    <property type="molecule type" value="Transcribed_RNA"/>
</dbReference>
<accession>A0A8D8F9X8</accession>
<proteinExistence type="predicted"/>
<protein>
    <submittedName>
        <fullName evidence="1">(northern house mosquito) hypothetical protein</fullName>
    </submittedName>
</protein>
<evidence type="ECO:0000313" key="1">
    <source>
        <dbReference type="EMBL" id="CAG6463766.1"/>
    </source>
</evidence>
<name>A0A8D8F9X8_CULPI</name>
<reference evidence="1" key="1">
    <citation type="submission" date="2021-05" db="EMBL/GenBank/DDBJ databases">
        <authorList>
            <person name="Alioto T."/>
            <person name="Alioto T."/>
            <person name="Gomez Garrido J."/>
        </authorList>
    </citation>
    <scope>NUCLEOTIDE SEQUENCE</scope>
</reference>
<sequence>MLMDCFRPDSPLIRLSSNSFAEISLVSKFFLATFHSETLYSYRPMAVNRDIPGSKTRRTSSSSAQSSSLRWSRCRGTLAGCDARHRLRSSPARVCLSSRTREFRGFSVAECLVMASSSSGISKDRAMASFLALVNTCFTYSRVNSCGHLSHFHFVSLL</sequence>
<dbReference type="AlphaFoldDB" id="A0A8D8F9X8"/>
<organism evidence="1">
    <name type="scientific">Culex pipiens</name>
    <name type="common">House mosquito</name>
    <dbReference type="NCBI Taxonomy" id="7175"/>
    <lineage>
        <taxon>Eukaryota</taxon>
        <taxon>Metazoa</taxon>
        <taxon>Ecdysozoa</taxon>
        <taxon>Arthropoda</taxon>
        <taxon>Hexapoda</taxon>
        <taxon>Insecta</taxon>
        <taxon>Pterygota</taxon>
        <taxon>Neoptera</taxon>
        <taxon>Endopterygota</taxon>
        <taxon>Diptera</taxon>
        <taxon>Nematocera</taxon>
        <taxon>Culicoidea</taxon>
        <taxon>Culicidae</taxon>
        <taxon>Culicinae</taxon>
        <taxon>Culicini</taxon>
        <taxon>Culex</taxon>
        <taxon>Culex</taxon>
    </lineage>
</organism>